<dbReference type="EMBL" id="PP554578">
    <property type="protein sequence ID" value="XCD29567.1"/>
    <property type="molecule type" value="Genomic_DNA"/>
</dbReference>
<reference evidence="1" key="1">
    <citation type="submission" date="2024-03" db="EMBL/GenBank/DDBJ databases">
        <title>This phage originates from the Bacteriophage catalogue of the Bacteriophage Competence Centre, Department of Microbiology und Biotechnology, Max Rubner-Institut, Kiel, Germany.</title>
        <authorList>
            <person name="Sprotte S."/>
            <person name="Brinks E."/>
        </authorList>
    </citation>
    <scope>NUCLEOTIDE SEQUENCE</scope>
</reference>
<proteinExistence type="predicted"/>
<name>A0AAU8BUG4_9VIRU</name>
<accession>A0AAU8BUG4</accession>
<protein>
    <submittedName>
        <fullName evidence="1">Uncharacterized protein</fullName>
    </submittedName>
</protein>
<sequence>MYCLNRYFTDFCATINKFFVLLSSDLIGLPVIKSVCFISSIPYNI</sequence>
<evidence type="ECO:0000313" key="1">
    <source>
        <dbReference type="EMBL" id="XCD29567.1"/>
    </source>
</evidence>
<organism evidence="1">
    <name type="scientific">Salmonella phage PMBT27</name>
    <dbReference type="NCBI Taxonomy" id="3137285"/>
    <lineage>
        <taxon>Viruses</taxon>
    </lineage>
</organism>